<dbReference type="PANTHER" id="PTHR32331">
    <property type="entry name" value="UPF0313 PROTEIN YGIQ"/>
    <property type="match status" value="1"/>
</dbReference>
<evidence type="ECO:0000256" key="7">
    <source>
        <dbReference type="SAM" id="MobiDB-lite"/>
    </source>
</evidence>
<feature type="binding site" evidence="6">
    <location>
        <position position="359"/>
    </location>
    <ligand>
        <name>[4Fe-4S] cluster</name>
        <dbReference type="ChEBI" id="CHEBI:49883"/>
        <note>4Fe-4S-S-AdoMet</note>
    </ligand>
</feature>
<feature type="region of interest" description="Disordered" evidence="7">
    <location>
        <begin position="646"/>
        <end position="684"/>
    </location>
</feature>
<dbReference type="SUPFAM" id="SSF102114">
    <property type="entry name" value="Radical SAM enzymes"/>
    <property type="match status" value="1"/>
</dbReference>
<comment type="caution">
    <text evidence="9">The sequence shown here is derived from an EMBL/GenBank/DDBJ whole genome shotgun (WGS) entry which is preliminary data.</text>
</comment>
<feature type="binding site" evidence="6">
    <location>
        <position position="355"/>
    </location>
    <ligand>
        <name>[4Fe-4S] cluster</name>
        <dbReference type="ChEBI" id="CHEBI:49883"/>
        <note>4Fe-4S-S-AdoMet</note>
    </ligand>
</feature>
<dbReference type="PROSITE" id="PS51918">
    <property type="entry name" value="RADICAL_SAM"/>
    <property type="match status" value="1"/>
</dbReference>
<dbReference type="AlphaFoldDB" id="A0A549SLH0"/>
<dbReference type="EMBL" id="VJMF01000070">
    <property type="protein sequence ID" value="TRL30479.1"/>
    <property type="molecule type" value="Genomic_DNA"/>
</dbReference>
<comment type="cofactor">
    <cofactor evidence="6">
        <name>[4Fe-4S] cluster</name>
        <dbReference type="ChEBI" id="CHEBI:49883"/>
    </cofactor>
    <text evidence="6">Binds 1 [4Fe-4S] cluster. The cluster is coordinated with 3 cysteines and an exchangeable S-adenosyl-L-methionine.</text>
</comment>
<feature type="domain" description="Radical SAM core" evidence="8">
    <location>
        <begin position="341"/>
        <end position="605"/>
    </location>
</feature>
<dbReference type="GO" id="GO:0003824">
    <property type="term" value="F:catalytic activity"/>
    <property type="evidence" value="ECO:0007669"/>
    <property type="project" value="InterPro"/>
</dbReference>
<keyword evidence="4 6" id="KW-0408">Iron</keyword>
<dbReference type="PANTHER" id="PTHR32331:SF0">
    <property type="entry name" value="UPF0313 PROTEIN YGIQ"/>
    <property type="match status" value="1"/>
</dbReference>
<evidence type="ECO:0000256" key="6">
    <source>
        <dbReference type="HAMAP-Rule" id="MF_01251"/>
    </source>
</evidence>
<evidence type="ECO:0000256" key="4">
    <source>
        <dbReference type="ARBA" id="ARBA00023004"/>
    </source>
</evidence>
<keyword evidence="1 6" id="KW-0004">4Fe-4S</keyword>
<dbReference type="SMART" id="SM00729">
    <property type="entry name" value="Elp3"/>
    <property type="match status" value="1"/>
</dbReference>
<proteinExistence type="inferred from homology"/>
<name>A0A549SLH0_METSR</name>
<evidence type="ECO:0000313" key="9">
    <source>
        <dbReference type="EMBL" id="TRL30479.1"/>
    </source>
</evidence>
<organism evidence="9 10">
    <name type="scientific">Methylosinus sporium</name>
    <dbReference type="NCBI Taxonomy" id="428"/>
    <lineage>
        <taxon>Bacteria</taxon>
        <taxon>Pseudomonadati</taxon>
        <taxon>Pseudomonadota</taxon>
        <taxon>Alphaproteobacteria</taxon>
        <taxon>Hyphomicrobiales</taxon>
        <taxon>Methylocystaceae</taxon>
        <taxon>Methylosinus</taxon>
    </lineage>
</organism>
<dbReference type="SFLD" id="SFLDG01082">
    <property type="entry name" value="B12-binding_domain_containing"/>
    <property type="match status" value="1"/>
</dbReference>
<sequence>MTKAAENRGAAKPLFSYRKHWAHRFGVAPFLPMSRAEMETLGWDRCDIVLVTGDAYIDHPSFGMAIIGRLLEAQGFRVGIIAQPDWRDASAFRALGKPNLFFGVTSGNMDSMVNRYTSDRRLRHNDSYTPGGEGGKRPDRSVIVYAQRCREAFPEAPILLGGIEASLRRIAHYDYWSDKVRRSILFDAKADLLLYGNAERALVEVAHRIAKRGMTQDFSDIRGVAFTRDATPEGWLEASAEDIDEPDEGRMRKDAQSENVVIRLPAFDQVANDPESYARASRVLHRESNPGNARPLTQRHGTRDIWLTAPPIPLTMAEMDGVYDLPFARAPHPSYTQPIPAWEMIRHSVTIMRGCFGGCSFCSITEHEGRIIQSRSEGSILKEIETIRDKTEGFTGIISDIGGPTANMYRLACKDRETEALCRRPSCVYPDICKNLETSHDALIQLYRKARAIPGVKKVMVASGVRYDLAVKSPAYVRELVEHHVGGYLKIAPEHTESGPLSKMMKPGIGSYDRFKRLFDAAAQAAKKQYFLIPYFIAAHPGTSDEDMMNLALWLKKNNYRADQVQTYLPSPMALSTAMYHSGFNPLKPVRRGASEKVDAVKGLRQRRLHKAFLRYHDPENWPVLREALKAMGRADLIGPGKHHLVPGWQPVGTGKAGEGRRRGTGARPQSREFRTNGLRSRSS</sequence>
<dbReference type="InterPro" id="IPR058240">
    <property type="entry name" value="rSAM_sf"/>
</dbReference>
<feature type="binding site" evidence="6">
    <location>
        <position position="362"/>
    </location>
    <ligand>
        <name>[4Fe-4S] cluster</name>
        <dbReference type="ChEBI" id="CHEBI:49883"/>
        <note>4Fe-4S-S-AdoMet</note>
    </ligand>
</feature>
<evidence type="ECO:0000256" key="5">
    <source>
        <dbReference type="ARBA" id="ARBA00023014"/>
    </source>
</evidence>
<evidence type="ECO:0000256" key="3">
    <source>
        <dbReference type="ARBA" id="ARBA00022723"/>
    </source>
</evidence>
<accession>A0A549SLH0</accession>
<dbReference type="GO" id="GO:0005506">
    <property type="term" value="F:iron ion binding"/>
    <property type="evidence" value="ECO:0007669"/>
    <property type="project" value="UniProtKB-UniRule"/>
</dbReference>
<dbReference type="HAMAP" id="MF_01251">
    <property type="entry name" value="UPF0313"/>
    <property type="match status" value="1"/>
</dbReference>
<gene>
    <name evidence="9" type="ORF">FM996_16510</name>
</gene>
<keyword evidence="3 6" id="KW-0479">Metal-binding</keyword>
<dbReference type="InterPro" id="IPR023404">
    <property type="entry name" value="rSAM_horseshoe"/>
</dbReference>
<keyword evidence="2 6" id="KW-0949">S-adenosyl-L-methionine</keyword>
<comment type="similarity">
    <text evidence="6">Belongs to the UPF0313 family.</text>
</comment>
<evidence type="ECO:0000259" key="8">
    <source>
        <dbReference type="PROSITE" id="PS51918"/>
    </source>
</evidence>
<evidence type="ECO:0000256" key="1">
    <source>
        <dbReference type="ARBA" id="ARBA00022485"/>
    </source>
</evidence>
<dbReference type="Gene3D" id="3.80.30.20">
    <property type="entry name" value="tm_1862 like domain"/>
    <property type="match status" value="1"/>
</dbReference>
<dbReference type="InterPro" id="IPR024560">
    <property type="entry name" value="UPF0313_C"/>
</dbReference>
<keyword evidence="5 6" id="KW-0411">Iron-sulfur</keyword>
<dbReference type="Pfam" id="PF08497">
    <property type="entry name" value="Radical_SAM_N"/>
    <property type="match status" value="1"/>
</dbReference>
<reference evidence="9 10" key="1">
    <citation type="submission" date="2019-07" db="EMBL/GenBank/DDBJ databases">
        <title>Ln-dependent methylotrophs.</title>
        <authorList>
            <person name="Tani A."/>
        </authorList>
    </citation>
    <scope>NUCLEOTIDE SEQUENCE [LARGE SCALE GENOMIC DNA]</scope>
    <source>
        <strain evidence="9 10">SM89A</strain>
    </source>
</reference>
<dbReference type="InterPro" id="IPR013704">
    <property type="entry name" value="UPF0313_N"/>
</dbReference>
<dbReference type="PROSITE" id="PS01278">
    <property type="entry name" value="MTTASE_RADICAL"/>
    <property type="match status" value="1"/>
</dbReference>
<dbReference type="InterPro" id="IPR022946">
    <property type="entry name" value="UPF0313"/>
</dbReference>
<dbReference type="GO" id="GO:0051539">
    <property type="term" value="F:4 iron, 4 sulfur cluster binding"/>
    <property type="evidence" value="ECO:0007669"/>
    <property type="project" value="UniProtKB-KW"/>
</dbReference>
<evidence type="ECO:0000313" key="10">
    <source>
        <dbReference type="Proteomes" id="UP000316781"/>
    </source>
</evidence>
<dbReference type="Pfam" id="PF11842">
    <property type="entry name" value="DUF3362"/>
    <property type="match status" value="1"/>
</dbReference>
<dbReference type="Pfam" id="PF04055">
    <property type="entry name" value="Radical_SAM"/>
    <property type="match status" value="1"/>
</dbReference>
<dbReference type="SFLD" id="SFLDG01069">
    <property type="entry name" value="UPF0313"/>
    <property type="match status" value="1"/>
</dbReference>
<dbReference type="InterPro" id="IPR007197">
    <property type="entry name" value="rSAM"/>
</dbReference>
<dbReference type="InterPro" id="IPR006638">
    <property type="entry name" value="Elp3/MiaA/NifB-like_rSAM"/>
</dbReference>
<dbReference type="Proteomes" id="UP000316781">
    <property type="component" value="Unassembled WGS sequence"/>
</dbReference>
<dbReference type="InterPro" id="IPR020612">
    <property type="entry name" value="Methylthiotransferase_CS"/>
</dbReference>
<dbReference type="RefSeq" id="WP_142863930.1">
    <property type="nucleotide sequence ID" value="NZ_VJMF01000070.1"/>
</dbReference>
<dbReference type="NCBIfam" id="TIGR03904">
    <property type="entry name" value="SAM_YgiQ"/>
    <property type="match status" value="1"/>
</dbReference>
<protein>
    <submittedName>
        <fullName evidence="9">YgiQ family radical SAM protein</fullName>
    </submittedName>
</protein>
<evidence type="ECO:0000256" key="2">
    <source>
        <dbReference type="ARBA" id="ARBA00022691"/>
    </source>
</evidence>
<dbReference type="SFLD" id="SFLDS00029">
    <property type="entry name" value="Radical_SAM"/>
    <property type="match status" value="1"/>
</dbReference>